<dbReference type="EMBL" id="FOKY01000001">
    <property type="protein sequence ID" value="SFB69319.1"/>
    <property type="molecule type" value="Genomic_DNA"/>
</dbReference>
<reference evidence="2" key="1">
    <citation type="submission" date="2016-10" db="EMBL/GenBank/DDBJ databases">
        <authorList>
            <person name="Varghese N."/>
            <person name="Submissions S."/>
        </authorList>
    </citation>
    <scope>NUCLEOTIDE SEQUENCE [LARGE SCALE GENOMIC DNA]</scope>
    <source>
        <strain evidence="2">ATCC 43811</strain>
    </source>
</reference>
<protein>
    <recommendedName>
        <fullName evidence="3">Lipocalin-like domain-containing protein</fullName>
    </recommendedName>
</protein>
<name>A0A1I1D2T2_BREAD</name>
<evidence type="ECO:0000313" key="2">
    <source>
        <dbReference type="Proteomes" id="UP000240042"/>
    </source>
</evidence>
<gene>
    <name evidence="1" type="ORF">SAMN02745150_00262</name>
</gene>
<accession>A0A1I1D2T2</accession>
<sequence length="127" mass="14307">MRKSITLIMLASCSVLPPNYQQMLIGSWSSIETINISGGDTDNIIYNSTYAADGSYRIEVNHPVQGIKISNFIYKTGYLSPHPSITLLDPTTFQAASLPIYYYFSNNMLVTSTNSNFRLDRIWTRVP</sequence>
<evidence type="ECO:0008006" key="3">
    <source>
        <dbReference type="Google" id="ProtNLM"/>
    </source>
</evidence>
<dbReference type="AlphaFoldDB" id="A0A1I1D2T2"/>
<dbReference type="RefSeq" id="WP_092317523.1">
    <property type="nucleotide sequence ID" value="NZ_FOKY01000001.1"/>
</dbReference>
<keyword evidence="2" id="KW-1185">Reference proteome</keyword>
<proteinExistence type="predicted"/>
<dbReference type="Proteomes" id="UP000240042">
    <property type="component" value="Unassembled WGS sequence"/>
</dbReference>
<evidence type="ECO:0000313" key="1">
    <source>
        <dbReference type="EMBL" id="SFB69319.1"/>
    </source>
</evidence>
<organism evidence="1 2">
    <name type="scientific">Brevinema andersonii</name>
    <dbReference type="NCBI Taxonomy" id="34097"/>
    <lineage>
        <taxon>Bacteria</taxon>
        <taxon>Pseudomonadati</taxon>
        <taxon>Spirochaetota</taxon>
        <taxon>Spirochaetia</taxon>
        <taxon>Brevinematales</taxon>
        <taxon>Brevinemataceae</taxon>
        <taxon>Brevinema</taxon>
    </lineage>
</organism>